<dbReference type="InterPro" id="IPR001986">
    <property type="entry name" value="Enolpyruvate_Tfrase_dom"/>
</dbReference>
<feature type="binding site" evidence="7">
    <location>
        <position position="22"/>
    </location>
    <ligand>
        <name>3-phosphoshikimate</name>
        <dbReference type="ChEBI" id="CHEBI:145989"/>
    </ligand>
</feature>
<dbReference type="GO" id="GO:0003866">
    <property type="term" value="F:3-phosphoshikimate 1-carboxyvinyltransferase activity"/>
    <property type="evidence" value="ECO:0007669"/>
    <property type="project" value="UniProtKB-EC"/>
</dbReference>
<feature type="binding site" evidence="7">
    <location>
        <position position="123"/>
    </location>
    <ligand>
        <name>phosphoenolpyruvate</name>
        <dbReference type="ChEBI" id="CHEBI:58702"/>
    </ligand>
</feature>
<feature type="active site" description="Proton acceptor" evidence="7">
    <location>
        <position position="315"/>
    </location>
</feature>
<feature type="binding site" evidence="7">
    <location>
        <position position="22"/>
    </location>
    <ligand>
        <name>phosphoenolpyruvate</name>
        <dbReference type="ChEBI" id="CHEBI:58702"/>
    </ligand>
</feature>
<dbReference type="InterPro" id="IPR036968">
    <property type="entry name" value="Enolpyruvate_Tfrase_sf"/>
</dbReference>
<evidence type="ECO:0000259" key="8">
    <source>
        <dbReference type="Pfam" id="PF00275"/>
    </source>
</evidence>
<dbReference type="PROSITE" id="PS00104">
    <property type="entry name" value="EPSP_SYNTHASE_1"/>
    <property type="match status" value="1"/>
</dbReference>
<evidence type="ECO:0000256" key="1">
    <source>
        <dbReference type="ARBA" id="ARBA00004811"/>
    </source>
</evidence>
<feature type="binding site" evidence="7">
    <location>
        <position position="27"/>
    </location>
    <ligand>
        <name>3-phosphoshikimate</name>
        <dbReference type="ChEBI" id="CHEBI:145989"/>
    </ligand>
</feature>
<dbReference type="PANTHER" id="PTHR21090:SF5">
    <property type="entry name" value="PENTAFUNCTIONAL AROM POLYPEPTIDE"/>
    <property type="match status" value="1"/>
</dbReference>
<keyword evidence="10" id="KW-1185">Reference proteome</keyword>
<protein>
    <recommendedName>
        <fullName evidence="7">3-phosphoshikimate 1-carboxyvinyltransferase</fullName>
        <ecNumber evidence="7">2.5.1.19</ecNumber>
    </recommendedName>
    <alternativeName>
        <fullName evidence="7">5-enolpyruvylshikimate-3-phosphate synthase</fullName>
        <shortName evidence="7">EPSP synthase</shortName>
        <shortName evidence="7">EPSPS</shortName>
    </alternativeName>
</protein>
<comment type="function">
    <text evidence="7">Catalyzes the transfer of the enolpyruvyl moiety of phosphoenolpyruvate (PEP) to the 5-hydroxyl of shikimate-3-phosphate (S3P) to produce enolpyruvyl shikimate-3-phosphate and inorganic phosphate.</text>
</comment>
<comment type="catalytic activity">
    <reaction evidence="6">
        <text>3-phosphoshikimate + phosphoenolpyruvate = 5-O-(1-carboxyvinyl)-3-phosphoshikimate + phosphate</text>
        <dbReference type="Rhea" id="RHEA:21256"/>
        <dbReference type="ChEBI" id="CHEBI:43474"/>
        <dbReference type="ChEBI" id="CHEBI:57701"/>
        <dbReference type="ChEBI" id="CHEBI:58702"/>
        <dbReference type="ChEBI" id="CHEBI:145989"/>
        <dbReference type="EC" id="2.5.1.19"/>
    </reaction>
    <physiologicalReaction direction="left-to-right" evidence="6">
        <dbReference type="Rhea" id="RHEA:21257"/>
    </physiologicalReaction>
</comment>
<comment type="caution">
    <text evidence="7">Lacks conserved residue(s) required for the propagation of feature annotation.</text>
</comment>
<feature type="binding site" evidence="7">
    <location>
        <position position="315"/>
    </location>
    <ligand>
        <name>3-phosphoshikimate</name>
        <dbReference type="ChEBI" id="CHEBI:145989"/>
    </ligand>
</feature>
<feature type="binding site" evidence="7">
    <location>
        <position position="170"/>
    </location>
    <ligand>
        <name>phosphoenolpyruvate</name>
        <dbReference type="ChEBI" id="CHEBI:58702"/>
    </ligand>
</feature>
<evidence type="ECO:0000313" key="9">
    <source>
        <dbReference type="EMBL" id="CAK8053824.1"/>
    </source>
</evidence>
<name>A0ABP0ENJ1_9LACO</name>
<evidence type="ECO:0000256" key="6">
    <source>
        <dbReference type="ARBA" id="ARBA00044633"/>
    </source>
</evidence>
<accession>A0ABP0ENJ1</accession>
<feature type="binding site" evidence="7">
    <location>
        <position position="23"/>
    </location>
    <ligand>
        <name>3-phosphoshikimate</name>
        <dbReference type="ChEBI" id="CHEBI:145989"/>
    </ligand>
</feature>
<keyword evidence="3 7" id="KW-0028">Amino-acid biosynthesis</keyword>
<comment type="similarity">
    <text evidence="2 7">Belongs to the EPSP synthase family.</text>
</comment>
<evidence type="ECO:0000256" key="3">
    <source>
        <dbReference type="ARBA" id="ARBA00022605"/>
    </source>
</evidence>
<dbReference type="EC" id="2.5.1.19" evidence="7"/>
<dbReference type="Proteomes" id="UP001314241">
    <property type="component" value="Unassembled WGS sequence"/>
</dbReference>
<comment type="caution">
    <text evidence="9">The sequence shown here is derived from an EMBL/GenBank/DDBJ whole genome shotgun (WGS) entry which is preliminary data.</text>
</comment>
<evidence type="ECO:0000256" key="7">
    <source>
        <dbReference type="HAMAP-Rule" id="MF_00210"/>
    </source>
</evidence>
<dbReference type="InterPro" id="IPR013792">
    <property type="entry name" value="RNA3'P_cycl/enolpyr_Trfase_a/b"/>
</dbReference>
<dbReference type="PANTHER" id="PTHR21090">
    <property type="entry name" value="AROM/DEHYDROQUINATE SYNTHASE"/>
    <property type="match status" value="1"/>
</dbReference>
<dbReference type="NCBIfam" id="TIGR01356">
    <property type="entry name" value="aroA"/>
    <property type="match status" value="1"/>
</dbReference>
<dbReference type="SUPFAM" id="SSF55205">
    <property type="entry name" value="EPT/RTPC-like"/>
    <property type="match status" value="1"/>
</dbReference>
<dbReference type="InterPro" id="IPR006264">
    <property type="entry name" value="EPSP_synthase"/>
</dbReference>
<sequence length="435" mass="46284">MQALAKAGQNGLQGTVQVPGDKSISHRALMFGAIAAGQTEIHDFLPSADVYSTMAALRALGVQVEEKEHDLVVTGRGGFQNFRAPKQALDFGNSGTSTRLLMGLLAAQPFDMAIEGDASLSKRPLKRVSEPLNQMGAHFDLRDGNYLPGTIRASAGLKAIDYDLPVASAQVKSALIFAGMQAEGTTRIVSPLISRDHTERMLRKFGGQIKVAGKVIEIAAQPQLEGQVIDVPGDISSAAFFLVAGLITPNSKLRLKKVGINPTRTGVITLLERMGAQIKLDKFQDDAEPVADLLVESQPLHGIEIGAADIPAAVDELPILALAAACAQGQTIISGAEELRVKESDRIAEMVKVLQSLGVDVEEKPDGMVIKGGRPLKTAKPEIALSANGDHRLAMVIAVAALVTEGQVNLLDPEAMRVSYPNFLQDLTNLMKVKE</sequence>
<reference evidence="9 10" key="1">
    <citation type="submission" date="2024-01" db="EMBL/GenBank/DDBJ databases">
        <authorList>
            <person name="Botero Cardona J."/>
        </authorList>
    </citation>
    <scope>NUCLEOTIDE SEQUENCE [LARGE SCALE GENOMIC DNA]</scope>
    <source>
        <strain evidence="9 10">LMG 33000</strain>
    </source>
</reference>
<evidence type="ECO:0000313" key="10">
    <source>
        <dbReference type="Proteomes" id="UP001314241"/>
    </source>
</evidence>
<keyword evidence="4 7" id="KW-0808">Transferase</keyword>
<dbReference type="InterPro" id="IPR023193">
    <property type="entry name" value="EPSP_synthase_CS"/>
</dbReference>
<feature type="binding site" evidence="7">
    <location>
        <position position="168"/>
    </location>
    <ligand>
        <name>3-phosphoshikimate</name>
        <dbReference type="ChEBI" id="CHEBI:145989"/>
    </ligand>
</feature>
<evidence type="ECO:0000256" key="4">
    <source>
        <dbReference type="ARBA" id="ARBA00022679"/>
    </source>
</evidence>
<evidence type="ECO:0000256" key="2">
    <source>
        <dbReference type="ARBA" id="ARBA00009948"/>
    </source>
</evidence>
<proteinExistence type="inferred from homology"/>
<feature type="binding site" evidence="7">
    <location>
        <position position="170"/>
    </location>
    <ligand>
        <name>3-phosphoshikimate</name>
        <dbReference type="ChEBI" id="CHEBI:145989"/>
    </ligand>
</feature>
<dbReference type="RefSeq" id="WP_349641373.1">
    <property type="nucleotide sequence ID" value="NZ_CAWVOH010000001.1"/>
</dbReference>
<dbReference type="CDD" id="cd01556">
    <property type="entry name" value="EPSP_synthase"/>
    <property type="match status" value="1"/>
</dbReference>
<keyword evidence="7" id="KW-0963">Cytoplasm</keyword>
<dbReference type="PIRSF" id="PIRSF000505">
    <property type="entry name" value="EPSPS"/>
    <property type="match status" value="1"/>
</dbReference>
<keyword evidence="5 7" id="KW-0057">Aromatic amino acid biosynthesis</keyword>
<dbReference type="Gene3D" id="3.65.10.10">
    <property type="entry name" value="Enolpyruvate transferase domain"/>
    <property type="match status" value="2"/>
</dbReference>
<feature type="binding site" evidence="7">
    <location>
        <position position="342"/>
    </location>
    <ligand>
        <name>3-phosphoshikimate</name>
        <dbReference type="ChEBI" id="CHEBI:145989"/>
    </ligand>
</feature>
<feature type="binding site" evidence="7">
    <location>
        <position position="95"/>
    </location>
    <ligand>
        <name>phosphoenolpyruvate</name>
        <dbReference type="ChEBI" id="CHEBI:58702"/>
    </ligand>
</feature>
<dbReference type="EMBL" id="CAWVOH010000001">
    <property type="protein sequence ID" value="CAK8053824.1"/>
    <property type="molecule type" value="Genomic_DNA"/>
</dbReference>
<organism evidence="9 10">
    <name type="scientific">Eupransor demetentiae</name>
    <dbReference type="NCBI Taxonomy" id="3109584"/>
    <lineage>
        <taxon>Bacteria</taxon>
        <taxon>Bacillati</taxon>
        <taxon>Bacillota</taxon>
        <taxon>Bacilli</taxon>
        <taxon>Lactobacillales</taxon>
        <taxon>Lactobacillaceae</taxon>
        <taxon>Eupransor</taxon>
    </lineage>
</organism>
<comment type="subunit">
    <text evidence="7">Monomer.</text>
</comment>
<feature type="binding site" evidence="7">
    <location>
        <position position="392"/>
    </location>
    <ligand>
        <name>phosphoenolpyruvate</name>
        <dbReference type="ChEBI" id="CHEBI:58702"/>
    </ligand>
</feature>
<feature type="domain" description="Enolpyruvate transferase" evidence="8">
    <location>
        <begin position="8"/>
        <end position="427"/>
    </location>
</feature>
<comment type="pathway">
    <text evidence="1 7">Metabolic intermediate biosynthesis; chorismate biosynthesis; chorismate from D-erythrose 4-phosphate and phosphoenolpyruvate: step 6/7.</text>
</comment>
<dbReference type="Pfam" id="PF00275">
    <property type="entry name" value="EPSP_synthase"/>
    <property type="match status" value="1"/>
</dbReference>
<dbReference type="HAMAP" id="MF_00210">
    <property type="entry name" value="EPSP_synth"/>
    <property type="match status" value="1"/>
</dbReference>
<evidence type="ECO:0000256" key="5">
    <source>
        <dbReference type="ARBA" id="ARBA00023141"/>
    </source>
</evidence>
<comment type="subcellular location">
    <subcellularLocation>
        <location evidence="7">Cytoplasm</location>
    </subcellularLocation>
</comment>
<feature type="binding site" evidence="7">
    <location>
        <position position="346"/>
    </location>
    <ligand>
        <name>phosphoenolpyruvate</name>
        <dbReference type="ChEBI" id="CHEBI:58702"/>
    </ligand>
</feature>
<gene>
    <name evidence="7" type="primary">aroA</name>
    <name evidence="9" type="ORF">R54876_GBNLAHCA_00383</name>
</gene>